<dbReference type="PANTHER" id="PTHR12363:SF33">
    <property type="entry name" value="IMPORTIN-13"/>
    <property type="match status" value="1"/>
</dbReference>
<dbReference type="GO" id="GO:0005634">
    <property type="term" value="C:nucleus"/>
    <property type="evidence" value="ECO:0007669"/>
    <property type="project" value="UniProtKB-SubCell"/>
</dbReference>
<reference evidence="5" key="1">
    <citation type="submission" date="2014-07" db="EMBL/GenBank/DDBJ databases">
        <authorList>
            <person name="Martin A.A"/>
            <person name="De Silva N."/>
        </authorList>
    </citation>
    <scope>NUCLEOTIDE SEQUENCE</scope>
</reference>
<dbReference type="Gene3D" id="1.25.10.10">
    <property type="entry name" value="Leucine-rich Repeat Variant"/>
    <property type="match status" value="1"/>
</dbReference>
<organism evidence="5 6">
    <name type="scientific">Strongyloides venezuelensis</name>
    <name type="common">Threadworm</name>
    <dbReference type="NCBI Taxonomy" id="75913"/>
    <lineage>
        <taxon>Eukaryota</taxon>
        <taxon>Metazoa</taxon>
        <taxon>Ecdysozoa</taxon>
        <taxon>Nematoda</taxon>
        <taxon>Chromadorea</taxon>
        <taxon>Rhabditida</taxon>
        <taxon>Tylenchina</taxon>
        <taxon>Panagrolaimomorpha</taxon>
        <taxon>Strongyloidoidea</taxon>
        <taxon>Strongyloididae</taxon>
        <taxon>Strongyloides</taxon>
    </lineage>
</organism>
<protein>
    <submittedName>
        <fullName evidence="6">Importin beta</fullName>
    </submittedName>
</protein>
<dbReference type="InterPro" id="IPR011989">
    <property type="entry name" value="ARM-like"/>
</dbReference>
<dbReference type="GO" id="GO:0006606">
    <property type="term" value="P:protein import into nucleus"/>
    <property type="evidence" value="ECO:0007669"/>
    <property type="project" value="TreeGrafter"/>
</dbReference>
<dbReference type="AlphaFoldDB" id="A0A0K0FU51"/>
<reference evidence="6" key="2">
    <citation type="submission" date="2015-08" db="UniProtKB">
        <authorList>
            <consortium name="WormBaseParasite"/>
        </authorList>
    </citation>
    <scope>IDENTIFICATION</scope>
</reference>
<dbReference type="PANTHER" id="PTHR12363">
    <property type="entry name" value="TRANSPORTIN 3 AND IMPORTIN 13"/>
    <property type="match status" value="1"/>
</dbReference>
<dbReference type="GO" id="GO:0005737">
    <property type="term" value="C:cytoplasm"/>
    <property type="evidence" value="ECO:0007669"/>
    <property type="project" value="TreeGrafter"/>
</dbReference>
<dbReference type="SUPFAM" id="SSF48371">
    <property type="entry name" value="ARM repeat"/>
    <property type="match status" value="1"/>
</dbReference>
<dbReference type="Proteomes" id="UP000035680">
    <property type="component" value="Unassembled WGS sequence"/>
</dbReference>
<proteinExistence type="inferred from homology"/>
<keyword evidence="3" id="KW-0813">Transport</keyword>
<dbReference type="InterPro" id="IPR016024">
    <property type="entry name" value="ARM-type_fold"/>
</dbReference>
<comment type="similarity">
    <text evidence="2">Belongs to the importin beta family.</text>
</comment>
<evidence type="ECO:0000313" key="5">
    <source>
        <dbReference type="Proteomes" id="UP000035680"/>
    </source>
</evidence>
<sequence length="978" mass="115116">MEQVNGVTGMLLNEQDFLNALQIYVDGRQGESVMLAGKYIEECLKNKTLFVEWSSKVIEEYLNNQNNTIYTLHHISFLFQMLRLCLVNDPFNFNCEMKEKVVKLGLLCSKESYIKLAKDPSVITQFNTIMNAFCCYYLVIPYDTDFIKNFGDWFLSEGENYEFLYLTGLNYLFEELSNKKLPVGDNRRSTFKIMLAEKISDFVNYILNFLQRVPPYSRYYNRIIEYSTNILKNEKIPQDNAEFLKFIEFILNLIFDTHVPNETLEVACDFIMDLMMVIERSFDSFISMGAINTFVDAHFDYVVELSRMGDTPKLKNICRLLVEKAEASRFDIVDNLGNDHDSFKNFDYINFIAKLGVEYADMTLPFWGEITEAVLQIMDELEDSDLVEKTNIQTKLSGPLKEYYKILISKMMVDEDQTDVLTFEHDEDLFTFRNNVTNIIGETSNIVGVTNTLELFCNWLRENSNDWRMSESIIFMISVLGYDVIQYMEYENNEYIVNMLKQLMNSSQNVHPQMILSILELIREFVEVVSSDLEIQQLTLSYISHFIADQRFSQICCKIFEILVDRGKLYDINCLEAFLQLPTYFENAPSCAYQNEINIQTILCALSLMITQNFEPQNFQYYLKLLETPIKRLEFLCMEPQNIPNSYYGKFNEQPWKAIENDPCLYFHRITSVTRNINFCEIVLKFPEIKVPVQNLELQLWSTMKKIILRLEKIKQLDNATRVLRIMLRQGSSLFKEISIETLGLFLERHQYPFMYIVSVAIDVHGDELMQLPEFYNPLKALIKICIDNFNPNDKEFLSLVDVVDDFYRLIKKLLHRHKQFLLSLPEFDKIMLVAIAAMQFEEFAEFDCHVDTLDIFYEDFKEIPSNDVELKSKYKSKLDEHMQYFLNTALYTVIFKLYRIKRCSSVCNALYSVFRYDKDQFFAKFQVSLSSIPNTRNLGADENQKLEFISQLNLIETKNWSKHRFTSAFQDFAKFYN</sequence>
<dbReference type="WBParaSite" id="SVE_1586300.1">
    <property type="protein sequence ID" value="SVE_1586300.1"/>
    <property type="gene ID" value="SVE_1586300"/>
</dbReference>
<comment type="subcellular location">
    <subcellularLocation>
        <location evidence="1">Nucleus</location>
    </subcellularLocation>
</comment>
<evidence type="ECO:0000256" key="3">
    <source>
        <dbReference type="ARBA" id="ARBA00022448"/>
    </source>
</evidence>
<evidence type="ECO:0000256" key="4">
    <source>
        <dbReference type="ARBA" id="ARBA00023242"/>
    </source>
</evidence>
<accession>A0A0K0FU51</accession>
<evidence type="ECO:0000256" key="1">
    <source>
        <dbReference type="ARBA" id="ARBA00004123"/>
    </source>
</evidence>
<evidence type="ECO:0000313" key="6">
    <source>
        <dbReference type="WBParaSite" id="SVE_1586300.1"/>
    </source>
</evidence>
<keyword evidence="4" id="KW-0539">Nucleus</keyword>
<dbReference type="InterPro" id="IPR051345">
    <property type="entry name" value="Importin_beta-like_NTR"/>
</dbReference>
<evidence type="ECO:0000256" key="2">
    <source>
        <dbReference type="ARBA" id="ARBA00007991"/>
    </source>
</evidence>
<name>A0A0K0FU51_STRVS</name>
<dbReference type="STRING" id="75913.A0A0K0FU51"/>
<keyword evidence="5" id="KW-1185">Reference proteome</keyword>